<accession>A0AB33VFF3</accession>
<organism evidence="2 3">
    <name type="scientific">Ralstonia solanacearum (strain UW551)</name>
    <dbReference type="NCBI Taxonomy" id="342110"/>
    <lineage>
        <taxon>Bacteria</taxon>
        <taxon>Pseudomonadati</taxon>
        <taxon>Pseudomonadota</taxon>
        <taxon>Betaproteobacteria</taxon>
        <taxon>Burkholderiales</taxon>
        <taxon>Burkholderiaceae</taxon>
        <taxon>Ralstonia</taxon>
        <taxon>Ralstonia solanacearum species complex</taxon>
    </lineage>
</organism>
<name>A0AB33VFF3_RALSU</name>
<proteinExistence type="predicted"/>
<sequence>MRPGCGGGAGRPRPSGRRHAARHSLLRPARRQRPCADTAGVRQRQRRRLFRRPQQIP</sequence>
<evidence type="ECO:0000313" key="2">
    <source>
        <dbReference type="EMBL" id="EAP72664.1"/>
    </source>
</evidence>
<protein>
    <submittedName>
        <fullName evidence="2">Uncharacterized protein</fullName>
    </submittedName>
</protein>
<feature type="compositionally biased region" description="Basic residues" evidence="1">
    <location>
        <begin position="14"/>
        <end position="33"/>
    </location>
</feature>
<dbReference type="Proteomes" id="UP000005933">
    <property type="component" value="Unassembled WGS sequence"/>
</dbReference>
<feature type="region of interest" description="Disordered" evidence="1">
    <location>
        <begin position="1"/>
        <end position="57"/>
    </location>
</feature>
<comment type="caution">
    <text evidence="2">The sequence shown here is derived from an EMBL/GenBank/DDBJ whole genome shotgun (WGS) entry which is preliminary data.</text>
</comment>
<gene>
    <name evidence="2" type="ORF">RRSL_00500</name>
</gene>
<reference evidence="2 3" key="1">
    <citation type="journal article" date="2006" name="Mol. Plant Microbe Interact.">
        <title>Identification of open reading frames unique to a select agent: Ralstonia solanacearum race 3 biovar 2.</title>
        <authorList>
            <person name="Gabriel D.W."/>
            <person name="Allen C."/>
            <person name="Schell M."/>
            <person name="Denny T.P."/>
            <person name="Greenberg J.T."/>
            <person name="Duan Y.P."/>
            <person name="Flores-Cruz Z."/>
            <person name="Huang Q."/>
            <person name="Clifford J.M."/>
            <person name="Presting G."/>
            <person name="Gonzalez E.T."/>
            <person name="Reddy J."/>
            <person name="Elphinstone J."/>
            <person name="Swanson J."/>
            <person name="Yao J."/>
            <person name="Mulholland V."/>
            <person name="Liu L."/>
            <person name="Farmerie W."/>
            <person name="Patnaikuni M."/>
            <person name="Balogh B."/>
            <person name="Norman D."/>
            <person name="Alvarez A."/>
            <person name="Castillo J.A."/>
            <person name="Jones J."/>
            <person name="Saddler G."/>
            <person name="Walunas T."/>
            <person name="Zhukov A."/>
            <person name="Mikhailova N."/>
        </authorList>
    </citation>
    <scope>NUCLEOTIDE SEQUENCE [LARGE SCALE GENOMIC DNA]</scope>
    <source>
        <strain evidence="2 3">UW551</strain>
    </source>
</reference>
<evidence type="ECO:0000256" key="1">
    <source>
        <dbReference type="SAM" id="MobiDB-lite"/>
    </source>
</evidence>
<dbReference type="EMBL" id="AAKL01000026">
    <property type="protein sequence ID" value="EAP72664.1"/>
    <property type="molecule type" value="Genomic_DNA"/>
</dbReference>
<evidence type="ECO:0000313" key="3">
    <source>
        <dbReference type="Proteomes" id="UP000005933"/>
    </source>
</evidence>
<feature type="compositionally biased region" description="Gly residues" evidence="1">
    <location>
        <begin position="1"/>
        <end position="10"/>
    </location>
</feature>
<dbReference type="AlphaFoldDB" id="A0AB33VFF3"/>